<evidence type="ECO:0000313" key="6">
    <source>
        <dbReference type="Proteomes" id="UP000290900"/>
    </source>
</evidence>
<evidence type="ECO:0000313" key="5">
    <source>
        <dbReference type="EMBL" id="VEU23716.1"/>
    </source>
</evidence>
<evidence type="ECO:0000256" key="1">
    <source>
        <dbReference type="ARBA" id="ARBA00004123"/>
    </source>
</evidence>
<keyword evidence="3" id="KW-0539">Nucleus</keyword>
<comment type="subcellular location">
    <subcellularLocation>
        <location evidence="1">Nucleus</location>
    </subcellularLocation>
</comment>
<keyword evidence="2" id="KW-0507">mRNA processing</keyword>
<dbReference type="AlphaFoldDB" id="A0A448YS33"/>
<dbReference type="STRING" id="13370.A0A448YS33"/>
<evidence type="ECO:0000256" key="3">
    <source>
        <dbReference type="ARBA" id="ARBA00023242"/>
    </source>
</evidence>
<dbReference type="GO" id="GO:0006397">
    <property type="term" value="P:mRNA processing"/>
    <property type="evidence" value="ECO:0007669"/>
    <property type="project" value="UniProtKB-KW"/>
</dbReference>
<dbReference type="Proteomes" id="UP000290900">
    <property type="component" value="Unassembled WGS sequence"/>
</dbReference>
<dbReference type="Pfam" id="PF11935">
    <property type="entry name" value="SYMPK_PTA1_N"/>
    <property type="match status" value="1"/>
</dbReference>
<dbReference type="GO" id="GO:0005847">
    <property type="term" value="C:mRNA cleavage and polyadenylation specificity factor complex"/>
    <property type="evidence" value="ECO:0007669"/>
    <property type="project" value="TreeGrafter"/>
</dbReference>
<dbReference type="InParanoid" id="A0A448YS33"/>
<dbReference type="InterPro" id="IPR032460">
    <property type="entry name" value="Symplekin/Pta1_N"/>
</dbReference>
<dbReference type="PANTHER" id="PTHR15245:SF20">
    <property type="entry name" value="SYMPLEKIN"/>
    <property type="match status" value="1"/>
</dbReference>
<dbReference type="EMBL" id="CAACVR010000056">
    <property type="protein sequence ID" value="VEU23716.1"/>
    <property type="molecule type" value="Genomic_DNA"/>
</dbReference>
<dbReference type="PANTHER" id="PTHR15245">
    <property type="entry name" value="SYMPLEKIN-RELATED"/>
    <property type="match status" value="1"/>
</dbReference>
<organism evidence="5 6">
    <name type="scientific">Brettanomyces naardenensis</name>
    <name type="common">Yeast</name>
    <dbReference type="NCBI Taxonomy" id="13370"/>
    <lineage>
        <taxon>Eukaryota</taxon>
        <taxon>Fungi</taxon>
        <taxon>Dikarya</taxon>
        <taxon>Ascomycota</taxon>
        <taxon>Saccharomycotina</taxon>
        <taxon>Pichiomycetes</taxon>
        <taxon>Pichiales</taxon>
        <taxon>Pichiaceae</taxon>
        <taxon>Brettanomyces</taxon>
    </lineage>
</organism>
<evidence type="ECO:0000256" key="2">
    <source>
        <dbReference type="ARBA" id="ARBA00022664"/>
    </source>
</evidence>
<dbReference type="InterPro" id="IPR011989">
    <property type="entry name" value="ARM-like"/>
</dbReference>
<gene>
    <name evidence="5" type="ORF">BRENAR_LOCUS4445</name>
</gene>
<sequence length="741" mass="85378">MTSTEEQLKAQTHQLEEAAKLAFDNNEYFDQVLNTIVDISLSQPISNFTIQSKCLDFIYKAYYLKKIKSFDLRCKSSTKLIDMIARLILVGENDEAHHKLPKYRITERCIEILSVSYDLMFYKMINEPDKEQWSKLARLRDFIVSKWPSSYPLLPYNRDTDWSRSSSCKNAIVKFMGKVIQTHLPPPSSREKNNNNNNIDDISIAMVNKDHAFLYNSNIGTLGQALVDKLFAALNEEILIPTAAFSAMLSVLMTLFKTRPNIVSSKFLNFVLGYEAQLKRTPKFEKDKLKIKMNRRFNDRLDKIIISLLLNRGFINKDPSLKSRFENKLRYLVDKTSEQKKRNILEDSDEDEDEDGAEIQRLKKRRKLDNMEVAEEPVDFFNESKFPRAHDYRSIYSLLKPGDALEDFNMSSISPDMLSNMVITALSKVETRRLVKALSLVSDRYIEVVTRDDYENADEGEGEREAIPTDVAYDPTSANVKQEIGVKNEEDEEDGFNEEEAFSLPLPKALDINQKKQQMKAIINNFIKLASLDVKEQSDESSTGNDLGKVAISKWKSDSWIKILSRLVTRGTIANEEMSRYIREGIFNHFQTDIKDRLVSVIEWLNEEYYSETVKNEEPTVATADEAHNIYLEYTGKVLDALIPFLDTADRKIFIRLLSELPYLNKDLISRIKSICTDPVRSKLGFQSLLYLIMFRPPVFDDCISILKELYAEANEKNNEPLKAASLKLLSKYAPKEISES</sequence>
<dbReference type="Gene3D" id="1.25.10.10">
    <property type="entry name" value="Leucine-rich Repeat Variant"/>
    <property type="match status" value="1"/>
</dbReference>
<name>A0A448YS33_BRENA</name>
<dbReference type="FunCoup" id="A0A448YS33">
    <property type="interactions" value="213"/>
</dbReference>
<keyword evidence="6" id="KW-1185">Reference proteome</keyword>
<feature type="domain" description="Symplekin/Pta1 N-terminal" evidence="4">
    <location>
        <begin position="104"/>
        <end position="343"/>
    </location>
</feature>
<protein>
    <submittedName>
        <fullName evidence="5">DEKNAAC105043</fullName>
    </submittedName>
</protein>
<evidence type="ECO:0000259" key="4">
    <source>
        <dbReference type="Pfam" id="PF11935"/>
    </source>
</evidence>
<accession>A0A448YS33</accession>
<dbReference type="OrthoDB" id="331600at2759"/>
<reference evidence="5 6" key="1">
    <citation type="submission" date="2018-12" db="EMBL/GenBank/DDBJ databases">
        <authorList>
            <person name="Tiukova I."/>
            <person name="Dainat J."/>
        </authorList>
    </citation>
    <scope>NUCLEOTIDE SEQUENCE [LARGE SCALE GENOMIC DNA]</scope>
</reference>
<proteinExistence type="predicted"/>
<dbReference type="InterPro" id="IPR021850">
    <property type="entry name" value="Symplekin/Pta1"/>
</dbReference>